<keyword evidence="4" id="KW-0004">4Fe-4S</keyword>
<keyword evidence="9" id="KW-0411">Iron-sulfur</keyword>
<dbReference type="InterPro" id="IPR003473">
    <property type="entry name" value="NadA"/>
</dbReference>
<evidence type="ECO:0000256" key="3">
    <source>
        <dbReference type="ARBA" id="ARBA00012669"/>
    </source>
</evidence>
<dbReference type="PANTHER" id="PTHR30573">
    <property type="entry name" value="QUINOLINATE SYNTHETASE A"/>
    <property type="match status" value="1"/>
</dbReference>
<reference evidence="11" key="1">
    <citation type="submission" date="2018-06" db="EMBL/GenBank/DDBJ databases">
        <authorList>
            <person name="Zhirakovskaya E."/>
        </authorList>
    </citation>
    <scope>NUCLEOTIDE SEQUENCE</scope>
</reference>
<evidence type="ECO:0000256" key="9">
    <source>
        <dbReference type="ARBA" id="ARBA00023014"/>
    </source>
</evidence>
<keyword evidence="8" id="KW-0408">Iron</keyword>
<evidence type="ECO:0000256" key="6">
    <source>
        <dbReference type="ARBA" id="ARBA00022679"/>
    </source>
</evidence>
<evidence type="ECO:0000256" key="7">
    <source>
        <dbReference type="ARBA" id="ARBA00022723"/>
    </source>
</evidence>
<name>A0A3B0Y2V3_9ZZZZ</name>
<comment type="cofactor">
    <cofactor evidence="1">
        <name>[4Fe-4S] cluster</name>
        <dbReference type="ChEBI" id="CHEBI:49883"/>
    </cofactor>
</comment>
<comment type="pathway">
    <text evidence="2">Cofactor biosynthesis; NAD(+) biosynthesis; quinolinate from iminoaspartate: step 1/1.</text>
</comment>
<evidence type="ECO:0000256" key="8">
    <source>
        <dbReference type="ARBA" id="ARBA00023004"/>
    </source>
</evidence>
<dbReference type="GO" id="GO:0034628">
    <property type="term" value="P:'de novo' NAD+ biosynthetic process from L-aspartate"/>
    <property type="evidence" value="ECO:0007669"/>
    <property type="project" value="TreeGrafter"/>
</dbReference>
<dbReference type="GO" id="GO:0051539">
    <property type="term" value="F:4 iron, 4 sulfur cluster binding"/>
    <property type="evidence" value="ECO:0007669"/>
    <property type="project" value="UniProtKB-KW"/>
</dbReference>
<sequence>MTTLTLAHYYTTPDVQAMADYVGDSLELALIAQHEQVDRIVFAGVQFMAETAKMLNPETEVILPDAGATCSLVTQTQINALKQWRNKYPDHVHVSYINSSAEHKTLSDWIVTSRNVDDIIAHIYAQGNKVIFSPDRNMGAYLNYQYGYEMPLWSAVCEVHDKFKEAQIARLLSNAPDKICGGETDVGKTDRNNTDRYLLAHPESPLPVLKRADFVGSTKQMLKWVENFPSATATLYIATEEGLLYNMRQLRPELDIQQAPTYDGCQCNACPYMKRNTAELVQQAQQGKGFIIDYLADNTIEKAVKPIKRMLEFNKLQTQKSTADRETRTPDSILTRYG</sequence>
<feature type="region of interest" description="Disordered" evidence="10">
    <location>
        <begin position="318"/>
        <end position="338"/>
    </location>
</feature>
<dbReference type="GO" id="GO:0046872">
    <property type="term" value="F:metal ion binding"/>
    <property type="evidence" value="ECO:0007669"/>
    <property type="project" value="UniProtKB-KW"/>
</dbReference>
<evidence type="ECO:0000313" key="11">
    <source>
        <dbReference type="EMBL" id="VAW71230.1"/>
    </source>
</evidence>
<dbReference type="Pfam" id="PF02445">
    <property type="entry name" value="NadA"/>
    <property type="match status" value="2"/>
</dbReference>
<dbReference type="UniPathway" id="UPA00253">
    <property type="reaction ID" value="UER00327"/>
</dbReference>
<accession>A0A3B0Y2V3</accession>
<proteinExistence type="predicted"/>
<protein>
    <recommendedName>
        <fullName evidence="3">quinolinate synthase</fullName>
        <ecNumber evidence="3">2.5.1.72</ecNumber>
    </recommendedName>
</protein>
<dbReference type="EMBL" id="UOFJ01000582">
    <property type="protein sequence ID" value="VAW71230.1"/>
    <property type="molecule type" value="Genomic_DNA"/>
</dbReference>
<evidence type="ECO:0000256" key="1">
    <source>
        <dbReference type="ARBA" id="ARBA00001966"/>
    </source>
</evidence>
<dbReference type="EC" id="2.5.1.72" evidence="3"/>
<evidence type="ECO:0000256" key="10">
    <source>
        <dbReference type="SAM" id="MobiDB-lite"/>
    </source>
</evidence>
<evidence type="ECO:0000256" key="4">
    <source>
        <dbReference type="ARBA" id="ARBA00022485"/>
    </source>
</evidence>
<gene>
    <name evidence="11" type="ORF">MNBD_GAMMA10-334</name>
</gene>
<dbReference type="SUPFAM" id="SSF142754">
    <property type="entry name" value="NadA-like"/>
    <property type="match status" value="1"/>
</dbReference>
<dbReference type="PANTHER" id="PTHR30573:SF0">
    <property type="entry name" value="QUINOLINATE SYNTHASE, CHLOROPLASTIC"/>
    <property type="match status" value="1"/>
</dbReference>
<evidence type="ECO:0000256" key="5">
    <source>
        <dbReference type="ARBA" id="ARBA00022642"/>
    </source>
</evidence>
<keyword evidence="6 11" id="KW-0808">Transferase</keyword>
<keyword evidence="5" id="KW-0662">Pyridine nucleotide biosynthesis</keyword>
<organism evidence="11">
    <name type="scientific">hydrothermal vent metagenome</name>
    <dbReference type="NCBI Taxonomy" id="652676"/>
    <lineage>
        <taxon>unclassified sequences</taxon>
        <taxon>metagenomes</taxon>
        <taxon>ecological metagenomes</taxon>
    </lineage>
</organism>
<dbReference type="InterPro" id="IPR036094">
    <property type="entry name" value="NadA_sf"/>
</dbReference>
<dbReference type="Gene3D" id="3.40.50.10800">
    <property type="entry name" value="NadA-like"/>
    <property type="match status" value="3"/>
</dbReference>
<evidence type="ECO:0000256" key="2">
    <source>
        <dbReference type="ARBA" id="ARBA00005065"/>
    </source>
</evidence>
<dbReference type="GO" id="GO:0008987">
    <property type="term" value="F:quinolinate synthetase A activity"/>
    <property type="evidence" value="ECO:0007669"/>
    <property type="project" value="InterPro"/>
</dbReference>
<keyword evidence="7" id="KW-0479">Metal-binding</keyword>
<dbReference type="AlphaFoldDB" id="A0A3B0Y2V3"/>